<accession>A0A1C7PAD7</accession>
<gene>
    <name evidence="2" type="ORF">PYTT_1499</name>
</gene>
<sequence>MPDSSPAQSAPARRRFFSRLGRRGYLPWLLLFLLADCLNSWALWDYFHSWTPGTQEPDMLHTVMQSLLLPSTLFLIVMSIRRLRDAAHSGWWVLAPIVCLFVQSIISLPEDVFQAMAYTHPGAWILFIAIALMQSTPGPNKYGPAPLNRRAARNEEAPEA</sequence>
<dbReference type="InterPro" id="IPR008523">
    <property type="entry name" value="DUF805"/>
</dbReference>
<evidence type="ECO:0000256" key="1">
    <source>
        <dbReference type="SAM" id="Phobius"/>
    </source>
</evidence>
<name>A0A1C7PAD7_9BACT</name>
<dbReference type="KEGG" id="agl:PYTT_1499"/>
<organism evidence="2 3">
    <name type="scientific">Akkermansia glycaniphila</name>
    <dbReference type="NCBI Taxonomy" id="1679444"/>
    <lineage>
        <taxon>Bacteria</taxon>
        <taxon>Pseudomonadati</taxon>
        <taxon>Verrucomicrobiota</taxon>
        <taxon>Verrucomicrobiia</taxon>
        <taxon>Verrucomicrobiales</taxon>
        <taxon>Akkermansiaceae</taxon>
        <taxon>Akkermansia</taxon>
    </lineage>
</organism>
<dbReference type="RefSeq" id="WP_067777400.1">
    <property type="nucleotide sequence ID" value="NZ_LIGX01000035.1"/>
</dbReference>
<dbReference type="Pfam" id="PF05656">
    <property type="entry name" value="DUF805"/>
    <property type="match status" value="1"/>
</dbReference>
<keyword evidence="3" id="KW-1185">Reference proteome</keyword>
<reference evidence="3" key="1">
    <citation type="submission" date="2016-09" db="EMBL/GenBank/DDBJ databases">
        <authorList>
            <person name="Koehorst J."/>
        </authorList>
    </citation>
    <scope>NUCLEOTIDE SEQUENCE [LARGE SCALE GENOMIC DNA]</scope>
</reference>
<feature type="transmembrane region" description="Helical" evidence="1">
    <location>
        <begin position="90"/>
        <end position="109"/>
    </location>
</feature>
<protein>
    <recommendedName>
        <fullName evidence="4">DUF805 domain-containing protein</fullName>
    </recommendedName>
</protein>
<feature type="transmembrane region" description="Helical" evidence="1">
    <location>
        <begin position="59"/>
        <end position="78"/>
    </location>
</feature>
<feature type="transmembrane region" description="Helical" evidence="1">
    <location>
        <begin position="25"/>
        <end position="47"/>
    </location>
</feature>
<proteinExistence type="predicted"/>
<evidence type="ECO:0008006" key="4">
    <source>
        <dbReference type="Google" id="ProtNLM"/>
    </source>
</evidence>
<dbReference type="EMBL" id="LT629973">
    <property type="protein sequence ID" value="SEH89231.1"/>
    <property type="molecule type" value="Genomic_DNA"/>
</dbReference>
<feature type="transmembrane region" description="Helical" evidence="1">
    <location>
        <begin position="115"/>
        <end position="133"/>
    </location>
</feature>
<dbReference type="Proteomes" id="UP000176204">
    <property type="component" value="Chromosome I"/>
</dbReference>
<keyword evidence="1" id="KW-0472">Membrane</keyword>
<dbReference type="STRING" id="1679444.PYTT_1499"/>
<dbReference type="AlphaFoldDB" id="A0A1C7PAD7"/>
<dbReference type="GO" id="GO:0016020">
    <property type="term" value="C:membrane"/>
    <property type="evidence" value="ECO:0007669"/>
    <property type="project" value="InterPro"/>
</dbReference>
<evidence type="ECO:0000313" key="2">
    <source>
        <dbReference type="EMBL" id="SEH89231.1"/>
    </source>
</evidence>
<keyword evidence="1" id="KW-0812">Transmembrane</keyword>
<keyword evidence="1" id="KW-1133">Transmembrane helix</keyword>
<evidence type="ECO:0000313" key="3">
    <source>
        <dbReference type="Proteomes" id="UP000176204"/>
    </source>
</evidence>